<protein>
    <recommendedName>
        <fullName evidence="4">Adenylate cyclase</fullName>
        <ecNumber evidence="3">4.6.1.1</ecNumber>
    </recommendedName>
    <alternativeName>
        <fullName evidence="11">ATP pyrophosphate-lyase</fullName>
    </alternativeName>
    <alternativeName>
        <fullName evidence="12">Adenylyl cyclase</fullName>
    </alternativeName>
</protein>
<dbReference type="Gene3D" id="3.30.70.1230">
    <property type="entry name" value="Nucleotide cyclase"/>
    <property type="match status" value="1"/>
</dbReference>
<dbReference type="InterPro" id="IPR001932">
    <property type="entry name" value="PPM-type_phosphatase-like_dom"/>
</dbReference>
<dbReference type="Pfam" id="PF00481">
    <property type="entry name" value="PP2C"/>
    <property type="match status" value="1"/>
</dbReference>
<evidence type="ECO:0000256" key="10">
    <source>
        <dbReference type="ARBA" id="ARBA00023239"/>
    </source>
</evidence>
<evidence type="ECO:0000259" key="14">
    <source>
        <dbReference type="PROSITE" id="PS50125"/>
    </source>
</evidence>
<feature type="domain" description="Ras-associating" evidence="15">
    <location>
        <begin position="385"/>
        <end position="475"/>
    </location>
</feature>
<evidence type="ECO:0000256" key="4">
    <source>
        <dbReference type="ARBA" id="ARBA00021420"/>
    </source>
</evidence>
<dbReference type="CDD" id="cd07302">
    <property type="entry name" value="CHD"/>
    <property type="match status" value="1"/>
</dbReference>
<evidence type="ECO:0000256" key="2">
    <source>
        <dbReference type="ARBA" id="ARBA00005381"/>
    </source>
</evidence>
<comment type="caution">
    <text evidence="17">The sequence shown here is derived from an EMBL/GenBank/DDBJ whole genome shotgun (WGS) entry which is preliminary data.</text>
</comment>
<dbReference type="PROSITE" id="PS50125">
    <property type="entry name" value="GUANYLATE_CYCLASE_2"/>
    <property type="match status" value="1"/>
</dbReference>
<gene>
    <name evidence="17" type="ORF">G210_1866</name>
</gene>
<dbReference type="InterPro" id="IPR055071">
    <property type="entry name" value="RA_PHLPP-like"/>
</dbReference>
<dbReference type="Pfam" id="PF23010">
    <property type="entry name" value="RA_3"/>
    <property type="match status" value="1"/>
</dbReference>
<feature type="region of interest" description="Disordered" evidence="13">
    <location>
        <begin position="103"/>
        <end position="240"/>
    </location>
</feature>
<dbReference type="HOGENOM" id="CLU_000430_4_1_1"/>
<feature type="compositionally biased region" description="Polar residues" evidence="13">
    <location>
        <begin position="224"/>
        <end position="240"/>
    </location>
</feature>
<feature type="region of interest" description="Disordered" evidence="13">
    <location>
        <begin position="1"/>
        <end position="76"/>
    </location>
</feature>
<dbReference type="Pfam" id="PF13855">
    <property type="entry name" value="LRR_8"/>
    <property type="match status" value="2"/>
</dbReference>
<keyword evidence="7" id="KW-0677">Repeat</keyword>
<dbReference type="InterPro" id="IPR001611">
    <property type="entry name" value="Leu-rich_rpt"/>
</dbReference>
<dbReference type="PROSITE" id="PS51450">
    <property type="entry name" value="LRR"/>
    <property type="match status" value="4"/>
</dbReference>
<keyword evidence="10" id="KW-0456">Lyase</keyword>
<dbReference type="PROSITE" id="PS50200">
    <property type="entry name" value="RA"/>
    <property type="match status" value="1"/>
</dbReference>
<dbReference type="SMART" id="SM00314">
    <property type="entry name" value="RA"/>
    <property type="match status" value="1"/>
</dbReference>
<feature type="domain" description="PPM-type phosphatase" evidence="16">
    <location>
        <begin position="1100"/>
        <end position="1376"/>
    </location>
</feature>
<dbReference type="Gene3D" id="3.60.40.10">
    <property type="entry name" value="PPM-type phosphatase domain"/>
    <property type="match status" value="1"/>
</dbReference>
<dbReference type="Proteomes" id="UP000011777">
    <property type="component" value="Unassembled WGS sequence"/>
</dbReference>
<feature type="compositionally biased region" description="Polar residues" evidence="13">
    <location>
        <begin position="25"/>
        <end position="36"/>
    </location>
</feature>
<keyword evidence="8" id="KW-0460">Magnesium</keyword>
<dbReference type="CDD" id="cd17214">
    <property type="entry name" value="RA_CYR1_like"/>
    <property type="match status" value="1"/>
</dbReference>
<feature type="compositionally biased region" description="Low complexity" evidence="13">
    <location>
        <begin position="145"/>
        <end position="166"/>
    </location>
</feature>
<dbReference type="SMART" id="SM00369">
    <property type="entry name" value="LRR_TYP"/>
    <property type="match status" value="10"/>
</dbReference>
<dbReference type="EMBL" id="AOGT01001424">
    <property type="protein sequence ID" value="EMG47712.1"/>
    <property type="molecule type" value="Genomic_DNA"/>
</dbReference>
<keyword evidence="5" id="KW-0433">Leucine-rich repeat</keyword>
<evidence type="ECO:0000256" key="12">
    <source>
        <dbReference type="ARBA" id="ARBA00032637"/>
    </source>
</evidence>
<dbReference type="PROSITE" id="PS51746">
    <property type="entry name" value="PPM_2"/>
    <property type="match status" value="1"/>
</dbReference>
<dbReference type="GO" id="GO:0006171">
    <property type="term" value="P:cAMP biosynthetic process"/>
    <property type="evidence" value="ECO:0007669"/>
    <property type="project" value="UniProtKB-KW"/>
</dbReference>
<dbReference type="SUPFAM" id="SSF81606">
    <property type="entry name" value="PP2C-like"/>
    <property type="match status" value="1"/>
</dbReference>
<evidence type="ECO:0000259" key="16">
    <source>
        <dbReference type="PROSITE" id="PS51746"/>
    </source>
</evidence>
<accession>M3HJZ9</accession>
<dbReference type="GO" id="GO:0046872">
    <property type="term" value="F:metal ion binding"/>
    <property type="evidence" value="ECO:0007669"/>
    <property type="project" value="UniProtKB-KW"/>
</dbReference>
<dbReference type="SUPFAM" id="SSF52058">
    <property type="entry name" value="L domain-like"/>
    <property type="match status" value="2"/>
</dbReference>
<feature type="compositionally biased region" description="Low complexity" evidence="13">
    <location>
        <begin position="128"/>
        <end position="137"/>
    </location>
</feature>
<proteinExistence type="inferred from homology"/>
<dbReference type="InterPro" id="IPR036457">
    <property type="entry name" value="PPM-type-like_dom_sf"/>
</dbReference>
<dbReference type="InterPro" id="IPR048580">
    <property type="entry name" value="CYAA_C"/>
</dbReference>
<evidence type="ECO:0000313" key="18">
    <source>
        <dbReference type="Proteomes" id="UP000011777"/>
    </source>
</evidence>
<dbReference type="InterPro" id="IPR000159">
    <property type="entry name" value="RA_dom"/>
</dbReference>
<dbReference type="GO" id="GO:0004016">
    <property type="term" value="F:adenylate cyclase activity"/>
    <property type="evidence" value="ECO:0007669"/>
    <property type="project" value="UniProtKB-EC"/>
</dbReference>
<dbReference type="OrthoDB" id="2021138at2759"/>
<dbReference type="OMA" id="QQVGYEE"/>
<organism evidence="17 18">
    <name type="scientific">Candida maltosa (strain Xu316)</name>
    <name type="common">Yeast</name>
    <dbReference type="NCBI Taxonomy" id="1245528"/>
    <lineage>
        <taxon>Eukaryota</taxon>
        <taxon>Fungi</taxon>
        <taxon>Dikarya</taxon>
        <taxon>Ascomycota</taxon>
        <taxon>Saccharomycotina</taxon>
        <taxon>Pichiomycetes</taxon>
        <taxon>Debaryomycetaceae</taxon>
        <taxon>Candida/Lodderomyces clade</taxon>
        <taxon>Candida</taxon>
    </lineage>
</organism>
<evidence type="ECO:0000256" key="3">
    <source>
        <dbReference type="ARBA" id="ARBA00012201"/>
    </source>
</evidence>
<evidence type="ECO:0000256" key="9">
    <source>
        <dbReference type="ARBA" id="ARBA00022998"/>
    </source>
</evidence>
<sequence>MSFLRRDKSRLSVRDTTSTSSNTSDQPPVSPHTNLSFFHHDNDNNDNNSNDNNNNNSNNMTTLNEHSHDPDSPRSSVIALPQLLHNSPSSNNLKENYRGFHANKRPKGIANIPPLTQPIKPRFKRKSNSLLNKLISSTKKDDSESTSLNSNPNSAPSSRSGSIIPSSRDEKRKSASSASSNSSGTKHHKFRFSSFDSNLSSTSSASPPKDKSSVKDKMIKTKKSNSVASTDTNSINSNATSTVVMPPLSIDLNLDEMHDIVKTPTDTENINKISKLPSKTHTSNVKNWQAPDSWDVKTPLKVEELLPGHKHRTTSSTSVDHQTSSSLTTTSTSASISGESTSVANIKDSEHFDENHLSEERFSKLPVLYGTHHNHHIANPSDTKASHIIRVFKEDNTFTTVLCPLETTTSELLAIVQKKFFFESISNFQLSVCIGNCVKVLESFEKPLKIQMGLLLLSGYTEDDKLRMIGREDLSFVCKFVVENVFLRSLTHDEEVALSKNYVDVNISSLNLKNIPIIFHQHTYEIEKLNVANNPSIYLPLDFIQSCTNLAYIDFSHNGCSKFPINLLEAPQLTHLNLEMNFLDEIPSKFSSLSNLTNLKLNSNQISVLPKSFGNLKNLKILNISSNYFKKYPEPINNLTNLIDLDLSYNDLSFLPESISNLQNLQKLNLCTNELSGSLPLYLSKLISLKRLDIRYNYISNVDVLAIIPNLEVAYASKNRISAFSDQMKSLRLLHFDRNPITELKFITTMEMLTVLDLSKAKITGIPREFIEKIPNIEKLVLDNNHLVTLPSELFKLTKLSSLSIYSNNLQTLPSSIGALKHLKYLDLHSNNLKTLPDQIWDLSGLSSLNVASNNLTSFPKAPYAVMKRLSSSAANAATSGAVVSTTTSTGTDSSEQKSSLADSLMTLILADNRLGDDCFDEISFLVSLKLLNVSYNDLIEIPPNTISRLTRLSDLYLSGNELTNLPGEDLEHLKSLRLLYLNNNKLVSLPAELSKLINLQHLDVGSNQLKYNISNWPYDWNWSWNKNLKYLNFSGNKRFEIKQSHVKNPETGEDFDSLLVLKQLKVLGLIDVTLTTANVQEQAVDFRLRTTGSEFDNYGYGVSDTLGLRDHVSSRDLFVQKFRGNENEVLLCAFDGKNGSPNQGHRISAVAKNIFVDNFTRELNEIKSDDEIENALRKSFLSFNKEINGILTAKKNNSFTPMPKLSKESSELNLVDDANAGCAVSVIYIKDKTLYSANIGDTEALLCRNNGDQFLLTQKHDPTNREEFERIRASGGYVSGQGELDGALPISRGVGFFNFLPHTTCAPSVTKVNITAEDDLIILASKEVWDFISYESAIDIIRQDKNDPMAAAQKLRDFATFYGATDKIAVVVLTFGNRQKQSSSMYSNYGVDRRRRDKQQVVGGDSNLRKLEQEIEPPIGPLALVFTDIKNSTLLWDSYPSPMRSAIKIHNSIMRRQLRITGGYEVKTEGDAFMVAFPSPTAALLWCFQVQQNLVTADWPSEILETDQCCVVSDNDNNTIFRGLSVRMGIHWGSPVCEPDVVTGRMDYFGPMVNRASRISAVADGGQIAVSLDFLDQMKSLTVKHDNIKNNVESLIDAYQGNENAGLTIERELNAIEELGCNYYEIGERKLKGLETPEPITLAFTNRLKLRFEIFQKRIDQNHSTRVVGTLPVDIIYGLRTVSLRLENVCAAINSGGKYASENFETHSSGAISQKMNTTFKDVDMISLLNHITTRVESCTTTLFLRQQLSMVKGNEGFIDTMNSPSIGELLDEMKVIIQAFGDITKKL</sequence>
<dbReference type="STRING" id="1245528.M3HJZ9"/>
<dbReference type="InterPro" id="IPR029787">
    <property type="entry name" value="Nucleotide_cyclase"/>
</dbReference>
<keyword evidence="18" id="KW-1185">Reference proteome</keyword>
<evidence type="ECO:0000256" key="6">
    <source>
        <dbReference type="ARBA" id="ARBA00022723"/>
    </source>
</evidence>
<dbReference type="GO" id="GO:0005737">
    <property type="term" value="C:cytoplasm"/>
    <property type="evidence" value="ECO:0007669"/>
    <property type="project" value="TreeGrafter"/>
</dbReference>
<evidence type="ECO:0000256" key="13">
    <source>
        <dbReference type="SAM" id="MobiDB-lite"/>
    </source>
</evidence>
<feature type="domain" description="Guanylate cyclase" evidence="14">
    <location>
        <begin position="1424"/>
        <end position="1561"/>
    </location>
</feature>
<dbReference type="eggNOG" id="KOG0618">
    <property type="taxonomic scope" value="Eukaryota"/>
</dbReference>
<feature type="region of interest" description="Disordered" evidence="13">
    <location>
        <begin position="308"/>
        <end position="340"/>
    </location>
</feature>
<dbReference type="InterPro" id="IPR001054">
    <property type="entry name" value="A/G_cyclase"/>
</dbReference>
<evidence type="ECO:0000313" key="17">
    <source>
        <dbReference type="EMBL" id="EMG47712.1"/>
    </source>
</evidence>
<dbReference type="GO" id="GO:0035556">
    <property type="term" value="P:intracellular signal transduction"/>
    <property type="evidence" value="ECO:0007669"/>
    <property type="project" value="InterPro"/>
</dbReference>
<dbReference type="SMART" id="SM00332">
    <property type="entry name" value="PP2Cc"/>
    <property type="match status" value="1"/>
</dbReference>
<dbReference type="InterPro" id="IPR032675">
    <property type="entry name" value="LRR_dom_sf"/>
</dbReference>
<dbReference type="InterPro" id="IPR050216">
    <property type="entry name" value="LRR_domain-containing"/>
</dbReference>
<feature type="compositionally biased region" description="Basic and acidic residues" evidence="13">
    <location>
        <begin position="1"/>
        <end position="13"/>
    </location>
</feature>
<evidence type="ECO:0000256" key="5">
    <source>
        <dbReference type="ARBA" id="ARBA00022614"/>
    </source>
</evidence>
<dbReference type="SMART" id="SM00365">
    <property type="entry name" value="LRR_SD22"/>
    <property type="match status" value="7"/>
</dbReference>
<dbReference type="SUPFAM" id="SSF55073">
    <property type="entry name" value="Nucleotide cyclase"/>
    <property type="match status" value="1"/>
</dbReference>
<dbReference type="CDD" id="cd00143">
    <property type="entry name" value="PP2Cc"/>
    <property type="match status" value="1"/>
</dbReference>
<keyword evidence="6" id="KW-0479">Metal-binding</keyword>
<dbReference type="EC" id="4.6.1.1" evidence="3"/>
<comment type="catalytic activity">
    <reaction evidence="1">
        <text>ATP = 3',5'-cyclic AMP + diphosphate</text>
        <dbReference type="Rhea" id="RHEA:15389"/>
        <dbReference type="ChEBI" id="CHEBI:30616"/>
        <dbReference type="ChEBI" id="CHEBI:33019"/>
        <dbReference type="ChEBI" id="CHEBI:58165"/>
        <dbReference type="EC" id="4.6.1.1"/>
    </reaction>
</comment>
<evidence type="ECO:0000256" key="1">
    <source>
        <dbReference type="ARBA" id="ARBA00001593"/>
    </source>
</evidence>
<dbReference type="Pfam" id="PF23598">
    <property type="entry name" value="LRR_14"/>
    <property type="match status" value="1"/>
</dbReference>
<evidence type="ECO:0000256" key="8">
    <source>
        <dbReference type="ARBA" id="ARBA00022842"/>
    </source>
</evidence>
<dbReference type="SMART" id="SM00364">
    <property type="entry name" value="LRR_BAC"/>
    <property type="match status" value="12"/>
</dbReference>
<evidence type="ECO:0000256" key="7">
    <source>
        <dbReference type="ARBA" id="ARBA00022737"/>
    </source>
</evidence>
<dbReference type="PANTHER" id="PTHR48051:SF1">
    <property type="entry name" value="RAS SUPPRESSOR PROTEIN 1"/>
    <property type="match status" value="1"/>
</dbReference>
<dbReference type="PANTHER" id="PTHR48051">
    <property type="match status" value="1"/>
</dbReference>
<dbReference type="Pfam" id="PF21187">
    <property type="entry name" value="CYAA_C"/>
    <property type="match status" value="1"/>
</dbReference>
<feature type="compositionally biased region" description="Basic and acidic residues" evidence="13">
    <location>
        <begin position="208"/>
        <end position="219"/>
    </location>
</feature>
<dbReference type="InterPro" id="IPR055414">
    <property type="entry name" value="LRR_R13L4/SHOC2-like"/>
</dbReference>
<name>M3HJZ9_CANMX</name>
<reference evidence="17 18" key="1">
    <citation type="submission" date="2013-02" db="EMBL/GenBank/DDBJ databases">
        <title>Genome sequence of Candida maltosa Xu316, a potential industrial strain for xylitol and ethanol production.</title>
        <authorList>
            <person name="Yu J."/>
            <person name="Wang Q."/>
            <person name="Geng X."/>
            <person name="Bao W."/>
            <person name="He P."/>
            <person name="Cai J."/>
        </authorList>
    </citation>
    <scope>NUCLEOTIDE SEQUENCE [LARGE SCALE GENOMIC DNA]</scope>
    <source>
        <strain evidence="18">Xu316</strain>
    </source>
</reference>
<feature type="compositionally biased region" description="Low complexity" evidence="13">
    <location>
        <begin position="314"/>
        <end position="340"/>
    </location>
</feature>
<evidence type="ECO:0000256" key="11">
    <source>
        <dbReference type="ARBA" id="ARBA00032597"/>
    </source>
</evidence>
<feature type="compositionally biased region" description="Low complexity" evidence="13">
    <location>
        <begin position="45"/>
        <end position="59"/>
    </location>
</feature>
<evidence type="ECO:0000259" key="15">
    <source>
        <dbReference type="PROSITE" id="PS50200"/>
    </source>
</evidence>
<dbReference type="Pfam" id="PF00211">
    <property type="entry name" value="Guanylate_cyc"/>
    <property type="match status" value="1"/>
</dbReference>
<dbReference type="SMART" id="SM00044">
    <property type="entry name" value="CYCc"/>
    <property type="match status" value="1"/>
</dbReference>
<feature type="compositionally biased region" description="Low complexity" evidence="13">
    <location>
        <begin position="193"/>
        <end position="207"/>
    </location>
</feature>
<dbReference type="FunFam" id="3.80.10.10:FF:000220">
    <property type="entry name" value="Adenylate cyclase AcyA"/>
    <property type="match status" value="1"/>
</dbReference>
<comment type="similarity">
    <text evidence="2">Belongs to the adenylyl cyclase class-3 family.</text>
</comment>
<dbReference type="InterPro" id="IPR003591">
    <property type="entry name" value="Leu-rich_rpt_typical-subtyp"/>
</dbReference>
<keyword evidence="9" id="KW-0115">cAMP biosynthesis</keyword>
<dbReference type="Gene3D" id="3.80.10.10">
    <property type="entry name" value="Ribonuclease Inhibitor"/>
    <property type="match status" value="3"/>
</dbReference>